<dbReference type="RefSeq" id="WP_189535692.1">
    <property type="nucleotide sequence ID" value="NZ_BMYX01000019.1"/>
</dbReference>
<proteinExistence type="predicted"/>
<organism evidence="1 2">
    <name type="scientific">Paludibacterium paludis</name>
    <dbReference type="NCBI Taxonomy" id="1225769"/>
    <lineage>
        <taxon>Bacteria</taxon>
        <taxon>Pseudomonadati</taxon>
        <taxon>Pseudomonadota</taxon>
        <taxon>Betaproteobacteria</taxon>
        <taxon>Neisseriales</taxon>
        <taxon>Chromobacteriaceae</taxon>
        <taxon>Paludibacterium</taxon>
    </lineage>
</organism>
<reference evidence="1" key="2">
    <citation type="submission" date="2020-09" db="EMBL/GenBank/DDBJ databases">
        <authorList>
            <person name="Sun Q."/>
            <person name="Kim S."/>
        </authorList>
    </citation>
    <scope>NUCLEOTIDE SEQUENCE</scope>
    <source>
        <strain evidence="1">KCTC 32182</strain>
    </source>
</reference>
<reference evidence="1" key="1">
    <citation type="journal article" date="2014" name="Int. J. Syst. Evol. Microbiol.">
        <title>Complete genome sequence of Corynebacterium casei LMG S-19264T (=DSM 44701T), isolated from a smear-ripened cheese.</title>
        <authorList>
            <consortium name="US DOE Joint Genome Institute (JGI-PGF)"/>
            <person name="Walter F."/>
            <person name="Albersmeier A."/>
            <person name="Kalinowski J."/>
            <person name="Ruckert C."/>
        </authorList>
    </citation>
    <scope>NUCLEOTIDE SEQUENCE</scope>
    <source>
        <strain evidence="1">KCTC 32182</strain>
    </source>
</reference>
<dbReference type="AlphaFoldDB" id="A0A918P5Z9"/>
<gene>
    <name evidence="1" type="primary">mxiI</name>
    <name evidence="1" type="ORF">GCM10011289_29490</name>
</gene>
<evidence type="ECO:0000313" key="1">
    <source>
        <dbReference type="EMBL" id="GGY23888.1"/>
    </source>
</evidence>
<evidence type="ECO:0000313" key="2">
    <source>
        <dbReference type="Proteomes" id="UP000645257"/>
    </source>
</evidence>
<accession>A0A918P5Z9</accession>
<sequence length="99" mass="10717">MSVAPIQPLSSLAEKVTLNEDATVMPLEDRVMQAMADTTVEGTKLRGDILKSISEPGALSSPDKLMKLQVMTSNYSLEVSYISTMARKATNVVETLLKS</sequence>
<comment type="caution">
    <text evidence="1">The sequence shown here is derived from an EMBL/GenBank/DDBJ whole genome shotgun (WGS) entry which is preliminary data.</text>
</comment>
<keyword evidence="2" id="KW-1185">Reference proteome</keyword>
<protein>
    <submittedName>
        <fullName evidence="1">Protein MxiI</fullName>
    </submittedName>
</protein>
<name>A0A918P5Z9_9NEIS</name>
<dbReference type="EMBL" id="BMYX01000019">
    <property type="protein sequence ID" value="GGY23888.1"/>
    <property type="molecule type" value="Genomic_DNA"/>
</dbReference>
<dbReference type="NCBIfam" id="NF038054">
    <property type="entry name" value="T3SS_SctI"/>
    <property type="match status" value="1"/>
</dbReference>
<dbReference type="InterPro" id="IPR047754">
    <property type="entry name" value="T3SS_SctI-like"/>
</dbReference>
<dbReference type="Proteomes" id="UP000645257">
    <property type="component" value="Unassembled WGS sequence"/>
</dbReference>